<dbReference type="InterPro" id="IPR041578">
    <property type="entry name" value="PIN_8"/>
</dbReference>
<dbReference type="RefSeq" id="WP_076944287.1">
    <property type="nucleotide sequence ID" value="NZ_MOXD01000021.1"/>
</dbReference>
<dbReference type="EMBL" id="MOXD01000021">
    <property type="protein sequence ID" value="OMQ19279.1"/>
    <property type="molecule type" value="Genomic_DNA"/>
</dbReference>
<name>A0A1S8CET5_9GAMM</name>
<dbReference type="AlphaFoldDB" id="A0A1S8CET5"/>
<proteinExistence type="predicted"/>
<dbReference type="Proteomes" id="UP000216021">
    <property type="component" value="Unassembled WGS sequence"/>
</dbReference>
<accession>A0A1S8CET5</accession>
<keyword evidence="3" id="KW-1185">Reference proteome</keyword>
<evidence type="ECO:0000313" key="2">
    <source>
        <dbReference type="EMBL" id="OMQ19279.1"/>
    </source>
</evidence>
<dbReference type="OrthoDB" id="9182727at2"/>
<dbReference type="Pfam" id="PF18476">
    <property type="entry name" value="PIN_8"/>
    <property type="match status" value="1"/>
</dbReference>
<reference evidence="2 3" key="1">
    <citation type="submission" date="2016-11" db="EMBL/GenBank/DDBJ databases">
        <title>Rahnella oryzae sp. nov., isolated from rice root.</title>
        <authorList>
            <person name="Zhang X.-X."/>
            <person name="Zhang J."/>
        </authorList>
    </citation>
    <scope>NUCLEOTIDE SEQUENCE [LARGE SCALE GENOMIC DNA]</scope>
    <source>
        <strain evidence="2 3">J11-6</strain>
    </source>
</reference>
<organism evidence="2 3">
    <name type="scientific">Serratia oryzae</name>
    <dbReference type="NCBI Taxonomy" id="2034155"/>
    <lineage>
        <taxon>Bacteria</taxon>
        <taxon>Pseudomonadati</taxon>
        <taxon>Pseudomonadota</taxon>
        <taxon>Gammaproteobacteria</taxon>
        <taxon>Enterobacterales</taxon>
        <taxon>Yersiniaceae</taxon>
        <taxon>Serratia</taxon>
    </lineage>
</organism>
<comment type="caution">
    <text evidence="2">The sequence shown here is derived from an EMBL/GenBank/DDBJ whole genome shotgun (WGS) entry which is preliminary data.</text>
</comment>
<evidence type="ECO:0000259" key="1">
    <source>
        <dbReference type="Pfam" id="PF18476"/>
    </source>
</evidence>
<dbReference type="STRING" id="2034155.BMI79_21385"/>
<sequence length="428" mass="49627">MQNSFSGFYGISEDSIGTMFTSENTIFIFDANILLTLYRCEEETRNRFFEIWENIKEQCWFPHHVCLEYQRNRLKVVKDSRDALEKIPKKIKASINELKTQVFDGEHNQTISRYSNLKGELNTIFSQIENIVNEFSANHIDIRKSNIDFLKNHDVIRDKIDVLTEGRIGSAPNEQKVVDDLNKSGKIRYKYKVGPGFDDSADKKESFYSFDGINYDAEYGDYYVWSQILEYVGSKPGSNVVYVSNDAKSDFYYKIEGKIRGPNESLRTEIKKHGAAEFLLQNIDTFLHHANNHLNARIDEAVITELTNASTVNATDSLSIKYKRNGKRGFKYPVEINHLHLGDIENVEQIYPIYSEYQQRLNAYKLELDEIDTAPLEELESLQGSELMARKRYLTLNISLLKNRLDFLGNRMAYLQEAEAIQQLCENE</sequence>
<evidence type="ECO:0000313" key="3">
    <source>
        <dbReference type="Proteomes" id="UP000216021"/>
    </source>
</evidence>
<protein>
    <recommendedName>
        <fullName evidence="1">PIN like domain-containing protein</fullName>
    </recommendedName>
</protein>
<feature type="domain" description="PIN like" evidence="1">
    <location>
        <begin position="26"/>
        <end position="266"/>
    </location>
</feature>
<gene>
    <name evidence="2" type="ORF">BMI79_21385</name>
</gene>